<dbReference type="AlphaFoldDB" id="A0A246BRI8"/>
<dbReference type="Proteomes" id="UP000197208">
    <property type="component" value="Unassembled WGS sequence"/>
</dbReference>
<keyword evidence="2" id="KW-1185">Reference proteome</keyword>
<evidence type="ECO:0000313" key="1">
    <source>
        <dbReference type="EMBL" id="OWL98285.1"/>
    </source>
</evidence>
<dbReference type="RefSeq" id="WP_088246982.1">
    <property type="nucleotide sequence ID" value="NZ_BNAM01000005.1"/>
</dbReference>
<gene>
    <name evidence="1" type="ORF">CBQ26_02255</name>
</gene>
<proteinExistence type="predicted"/>
<sequence>MNSAGAPGAPVTVRRTLNRVHSGDGQLTVDLLSSGEVRFSVTGPDAPPLEGTFGTLEGLMEAVAAHPDVPPALAGALVWELDLLALRGDGPST</sequence>
<organism evidence="1 2">
    <name type="scientific">Deinococcus indicus</name>
    <dbReference type="NCBI Taxonomy" id="223556"/>
    <lineage>
        <taxon>Bacteria</taxon>
        <taxon>Thermotogati</taxon>
        <taxon>Deinococcota</taxon>
        <taxon>Deinococci</taxon>
        <taxon>Deinococcales</taxon>
        <taxon>Deinococcaceae</taxon>
        <taxon>Deinococcus</taxon>
    </lineage>
</organism>
<dbReference type="OrthoDB" id="73218at2"/>
<comment type="caution">
    <text evidence="1">The sequence shown here is derived from an EMBL/GenBank/DDBJ whole genome shotgun (WGS) entry which is preliminary data.</text>
</comment>
<protein>
    <submittedName>
        <fullName evidence="1">Uncharacterized protein</fullName>
    </submittedName>
</protein>
<name>A0A246BRI8_9DEIO</name>
<dbReference type="EMBL" id="NHMK01000008">
    <property type="protein sequence ID" value="OWL98285.1"/>
    <property type="molecule type" value="Genomic_DNA"/>
</dbReference>
<accession>A0A246BRI8</accession>
<evidence type="ECO:0000313" key="2">
    <source>
        <dbReference type="Proteomes" id="UP000197208"/>
    </source>
</evidence>
<reference evidence="1 2" key="1">
    <citation type="submission" date="2017-05" db="EMBL/GenBank/DDBJ databases">
        <title>De novo genome assembly of Deniococcus indicus strain DR1.</title>
        <authorList>
            <person name="Chauhan D."/>
            <person name="Yennamalli R.M."/>
            <person name="Priyadarshini R."/>
        </authorList>
    </citation>
    <scope>NUCLEOTIDE SEQUENCE [LARGE SCALE GENOMIC DNA]</scope>
    <source>
        <strain evidence="1 2">DR1</strain>
    </source>
</reference>